<feature type="chain" id="PRO_5023932714" description="Copper acquisition factor BIM1-like domain-containing protein" evidence="9">
    <location>
        <begin position="20"/>
        <end position="211"/>
    </location>
</feature>
<keyword evidence="8" id="KW-1133">Transmembrane helix</keyword>
<dbReference type="PANTHER" id="PTHR34992:SF10">
    <property type="entry name" value="COPPER ACQUISITION FACTOR BIM1-LIKE DOMAIN-CONTAINING PROTEIN"/>
    <property type="match status" value="1"/>
</dbReference>
<dbReference type="GO" id="GO:0098552">
    <property type="term" value="C:side of membrane"/>
    <property type="evidence" value="ECO:0007669"/>
    <property type="project" value="UniProtKB-KW"/>
</dbReference>
<evidence type="ECO:0000256" key="7">
    <source>
        <dbReference type="ARBA" id="ARBA00023288"/>
    </source>
</evidence>
<proteinExistence type="predicted"/>
<comment type="subcellular location">
    <subcellularLocation>
        <location evidence="1">Cell membrane</location>
        <topology evidence="1">Lipid-anchor</topology>
        <topology evidence="1">GPI-anchor</topology>
    </subcellularLocation>
</comment>
<feature type="signal peptide" evidence="9">
    <location>
        <begin position="1"/>
        <end position="19"/>
    </location>
</feature>
<organism evidence="11 12">
    <name type="scientific">Sphaerosporella brunnea</name>
    <dbReference type="NCBI Taxonomy" id="1250544"/>
    <lineage>
        <taxon>Eukaryota</taxon>
        <taxon>Fungi</taxon>
        <taxon>Dikarya</taxon>
        <taxon>Ascomycota</taxon>
        <taxon>Pezizomycotina</taxon>
        <taxon>Pezizomycetes</taxon>
        <taxon>Pezizales</taxon>
        <taxon>Pyronemataceae</taxon>
        <taxon>Sphaerosporella</taxon>
    </lineage>
</organism>
<protein>
    <recommendedName>
        <fullName evidence="10">Copper acquisition factor BIM1-like domain-containing protein</fullName>
    </recommendedName>
</protein>
<dbReference type="InterPro" id="IPR046936">
    <property type="entry name" value="BIM1-like"/>
</dbReference>
<keyword evidence="4 9" id="KW-0732">Signal</keyword>
<dbReference type="InterPro" id="IPR046530">
    <property type="entry name" value="BIM1-like_dom"/>
</dbReference>
<comment type="caution">
    <text evidence="11">The sequence shown here is derived from an EMBL/GenBank/DDBJ whole genome shotgun (WGS) entry which is preliminary data.</text>
</comment>
<accession>A0A5J5ELN0</accession>
<feature type="domain" description="Copper acquisition factor BIM1-like" evidence="10">
    <location>
        <begin position="18"/>
        <end position="161"/>
    </location>
</feature>
<evidence type="ECO:0000256" key="4">
    <source>
        <dbReference type="ARBA" id="ARBA00022729"/>
    </source>
</evidence>
<evidence type="ECO:0000256" key="3">
    <source>
        <dbReference type="ARBA" id="ARBA00022622"/>
    </source>
</evidence>
<dbReference type="CDD" id="cd21176">
    <property type="entry name" value="LPMO_auxiliary-like"/>
    <property type="match status" value="1"/>
</dbReference>
<dbReference type="EMBL" id="VXIS01000226">
    <property type="protein sequence ID" value="KAA8896133.1"/>
    <property type="molecule type" value="Genomic_DNA"/>
</dbReference>
<dbReference type="GO" id="GO:0005886">
    <property type="term" value="C:plasma membrane"/>
    <property type="evidence" value="ECO:0007669"/>
    <property type="project" value="UniProtKB-SubCell"/>
</dbReference>
<dbReference type="Pfam" id="PF20238">
    <property type="entry name" value="BIM1-like_dom"/>
    <property type="match status" value="1"/>
</dbReference>
<keyword evidence="5 8" id="KW-0472">Membrane</keyword>
<dbReference type="Proteomes" id="UP000326924">
    <property type="component" value="Unassembled WGS sequence"/>
</dbReference>
<keyword evidence="8" id="KW-0812">Transmembrane</keyword>
<evidence type="ECO:0000259" key="10">
    <source>
        <dbReference type="Pfam" id="PF20238"/>
    </source>
</evidence>
<reference evidence="11 12" key="1">
    <citation type="submission" date="2019-09" db="EMBL/GenBank/DDBJ databases">
        <title>Draft genome of the ectomycorrhizal ascomycete Sphaerosporella brunnea.</title>
        <authorList>
            <consortium name="DOE Joint Genome Institute"/>
            <person name="Benucci G.M."/>
            <person name="Marozzi G."/>
            <person name="Antonielli L."/>
            <person name="Sanchez S."/>
            <person name="Marco P."/>
            <person name="Wang X."/>
            <person name="Falini L.B."/>
            <person name="Barry K."/>
            <person name="Haridas S."/>
            <person name="Lipzen A."/>
            <person name="Labutti K."/>
            <person name="Grigoriev I.V."/>
            <person name="Murat C."/>
            <person name="Martin F."/>
            <person name="Albertini E."/>
            <person name="Donnini D."/>
            <person name="Bonito G."/>
        </authorList>
    </citation>
    <scope>NUCLEOTIDE SEQUENCE [LARGE SCALE GENOMIC DNA]</scope>
    <source>
        <strain evidence="11 12">Sb_GMNB300</strain>
    </source>
</reference>
<evidence type="ECO:0000256" key="9">
    <source>
        <dbReference type="SAM" id="SignalP"/>
    </source>
</evidence>
<feature type="transmembrane region" description="Helical" evidence="8">
    <location>
        <begin position="193"/>
        <end position="210"/>
    </location>
</feature>
<evidence type="ECO:0000256" key="2">
    <source>
        <dbReference type="ARBA" id="ARBA00022475"/>
    </source>
</evidence>
<dbReference type="AlphaFoldDB" id="A0A5J5ELN0"/>
<evidence type="ECO:0000256" key="1">
    <source>
        <dbReference type="ARBA" id="ARBA00004609"/>
    </source>
</evidence>
<evidence type="ECO:0000256" key="6">
    <source>
        <dbReference type="ARBA" id="ARBA00023180"/>
    </source>
</evidence>
<keyword evidence="12" id="KW-1185">Reference proteome</keyword>
<dbReference type="InParanoid" id="A0A5J5ELN0"/>
<keyword evidence="3" id="KW-0336">GPI-anchor</keyword>
<keyword evidence="7" id="KW-0449">Lipoprotein</keyword>
<keyword evidence="2" id="KW-1003">Cell membrane</keyword>
<evidence type="ECO:0000313" key="11">
    <source>
        <dbReference type="EMBL" id="KAA8896133.1"/>
    </source>
</evidence>
<evidence type="ECO:0000313" key="12">
    <source>
        <dbReference type="Proteomes" id="UP000326924"/>
    </source>
</evidence>
<dbReference type="PANTHER" id="PTHR34992">
    <property type="entry name" value="HYPHAL ANASTAMOSIS-7 PROTEIN"/>
    <property type="match status" value="1"/>
</dbReference>
<evidence type="ECO:0000256" key="8">
    <source>
        <dbReference type="SAM" id="Phobius"/>
    </source>
</evidence>
<gene>
    <name evidence="11" type="ORF">FN846DRAFT_966288</name>
</gene>
<keyword evidence="6" id="KW-0325">Glycoprotein</keyword>
<dbReference type="OrthoDB" id="5333578at2759"/>
<name>A0A5J5ELN0_9PEZI</name>
<sequence>MHAAIITLLLTFFTSLSSAHYALTFPYWRGPSFPTQWDYPCGGMNQSLSANNRTLWPLSGGAIALTPTHPWAQTYINLGLGSNVTGFNISLVGPFNQTSNGTFCLPEVKLPADLNVQEGTQASIQVVQLSHLGGALYNCADITFSKDAKSPGSAVCFNSTGVGAQALDYDGPEQCNATTGGGKTSGATGLGTGPGVMLLVVFAGVVAVFMV</sequence>
<evidence type="ECO:0000256" key="5">
    <source>
        <dbReference type="ARBA" id="ARBA00023136"/>
    </source>
</evidence>